<keyword evidence="4" id="KW-1185">Reference proteome</keyword>
<evidence type="ECO:0000256" key="1">
    <source>
        <dbReference type="SAM" id="MobiDB-lite"/>
    </source>
</evidence>
<evidence type="ECO:0008006" key="5">
    <source>
        <dbReference type="Google" id="ProtNLM"/>
    </source>
</evidence>
<feature type="compositionally biased region" description="Polar residues" evidence="1">
    <location>
        <begin position="1"/>
        <end position="11"/>
    </location>
</feature>
<accession>A0ABY7VLR9</accession>
<name>A0ABY7VLR9_9GAMM</name>
<feature type="transmembrane region" description="Helical" evidence="2">
    <location>
        <begin position="32"/>
        <end position="51"/>
    </location>
</feature>
<keyword evidence="2" id="KW-1133">Transmembrane helix</keyword>
<proteinExistence type="predicted"/>
<feature type="region of interest" description="Disordered" evidence="1">
    <location>
        <begin position="1"/>
        <end position="25"/>
    </location>
</feature>
<feature type="compositionally biased region" description="Low complexity" evidence="1">
    <location>
        <begin position="12"/>
        <end position="23"/>
    </location>
</feature>
<organism evidence="3 4">
    <name type="scientific">Thalassomonas haliotis</name>
    <dbReference type="NCBI Taxonomy" id="485448"/>
    <lineage>
        <taxon>Bacteria</taxon>
        <taxon>Pseudomonadati</taxon>
        <taxon>Pseudomonadota</taxon>
        <taxon>Gammaproteobacteria</taxon>
        <taxon>Alteromonadales</taxon>
        <taxon>Colwelliaceae</taxon>
        <taxon>Thalassomonas</taxon>
    </lineage>
</organism>
<evidence type="ECO:0000313" key="4">
    <source>
        <dbReference type="Proteomes" id="UP001215231"/>
    </source>
</evidence>
<protein>
    <recommendedName>
        <fullName evidence="5">LPXTG cell wall anchor domain-containing protein</fullName>
    </recommendedName>
</protein>
<keyword evidence="2" id="KW-0472">Membrane</keyword>
<sequence length="55" mass="6141">MNKTAAAQENHQQSPYSQQESPSFRLGPEQQGIIYAGLVLLVMVAIVVMILRKKK</sequence>
<reference evidence="3 4" key="1">
    <citation type="journal article" date="2022" name="Mar. Drugs">
        <title>Bioassay-Guided Fractionation Leads to the Detection of Cholic Acid Generated by the Rare Thalassomonas sp.</title>
        <authorList>
            <person name="Pheiffer F."/>
            <person name="Schneider Y.K."/>
            <person name="Hansen E.H."/>
            <person name="Andersen J.H."/>
            <person name="Isaksson J."/>
            <person name="Busche T."/>
            <person name="R C."/>
            <person name="Kalinowski J."/>
            <person name="Zyl L.V."/>
            <person name="Trindade M."/>
        </authorList>
    </citation>
    <scope>NUCLEOTIDE SEQUENCE [LARGE SCALE GENOMIC DNA]</scope>
    <source>
        <strain evidence="3 4">A5K-61T</strain>
    </source>
</reference>
<evidence type="ECO:0000256" key="2">
    <source>
        <dbReference type="SAM" id="Phobius"/>
    </source>
</evidence>
<gene>
    <name evidence="3" type="ORF">H3N35_11235</name>
</gene>
<dbReference type="EMBL" id="CP059693">
    <property type="protein sequence ID" value="WDE13960.1"/>
    <property type="molecule type" value="Genomic_DNA"/>
</dbReference>
<keyword evidence="2" id="KW-0812">Transmembrane</keyword>
<dbReference type="RefSeq" id="WP_274054415.1">
    <property type="nucleotide sequence ID" value="NZ_CP059693.1"/>
</dbReference>
<evidence type="ECO:0000313" key="3">
    <source>
        <dbReference type="EMBL" id="WDE13960.1"/>
    </source>
</evidence>
<dbReference type="Proteomes" id="UP001215231">
    <property type="component" value="Chromosome"/>
</dbReference>